<dbReference type="PANTHER" id="PTHR30477:SF13">
    <property type="entry name" value="IRON TRANSPORT SYSTEM MEMBRANE PROTEIN HI_0360-RELATED"/>
    <property type="match status" value="1"/>
</dbReference>
<sequence length="256" mass="26502">MPIGELYSLILAIASAAAAGVIGGFALMKRTVIAGDVMSHIAIPGLGLALLWNVNPLVGGGATLLLGSVLIWHLEKRTGLSTEAAIGVIFAGSVALGALLINSSEDLIDALFGGFGSVSSGEFAFGLAASTFAIITVWTLRNKFVIGLFSQELAVATKIDVHRLNLWFLILFALTVLSGLRFLGALLAGALIIVPASAARQLTHSLGAFLATSTTLSVLSVILGFFISRAYGLDFGPTVVVAASTFFALSLLKKKK</sequence>
<evidence type="ECO:0000256" key="5">
    <source>
        <dbReference type="ARBA" id="ARBA00023136"/>
    </source>
</evidence>
<evidence type="ECO:0000256" key="6">
    <source>
        <dbReference type="RuleBase" id="RU003943"/>
    </source>
</evidence>
<dbReference type="SUPFAM" id="SSF81345">
    <property type="entry name" value="ABC transporter involved in vitamin B12 uptake, BtuC"/>
    <property type="match status" value="1"/>
</dbReference>
<comment type="similarity">
    <text evidence="2 6">Belongs to the ABC-3 integral membrane protein family.</text>
</comment>
<evidence type="ECO:0000256" key="1">
    <source>
        <dbReference type="ARBA" id="ARBA00004141"/>
    </source>
</evidence>
<organism evidence="8 9">
    <name type="scientific">Candidatus Liptonbacteria bacterium RIFCSPLOWO2_01_FULL_52_25</name>
    <dbReference type="NCBI Taxonomy" id="1798650"/>
    <lineage>
        <taxon>Bacteria</taxon>
        <taxon>Candidatus Liptoniibacteriota</taxon>
    </lineage>
</organism>
<evidence type="ECO:0008006" key="10">
    <source>
        <dbReference type="Google" id="ProtNLM"/>
    </source>
</evidence>
<comment type="caution">
    <text evidence="8">The sequence shown here is derived from an EMBL/GenBank/DDBJ whole genome shotgun (WGS) entry which is preliminary data.</text>
</comment>
<dbReference type="AlphaFoldDB" id="A0A1G2CJ18"/>
<dbReference type="EMBL" id="MHLA01000001">
    <property type="protein sequence ID" value="OGZ00398.1"/>
    <property type="molecule type" value="Genomic_DNA"/>
</dbReference>
<dbReference type="Proteomes" id="UP000178880">
    <property type="component" value="Unassembled WGS sequence"/>
</dbReference>
<evidence type="ECO:0000256" key="7">
    <source>
        <dbReference type="SAM" id="Phobius"/>
    </source>
</evidence>
<evidence type="ECO:0000256" key="4">
    <source>
        <dbReference type="ARBA" id="ARBA00022989"/>
    </source>
</evidence>
<feature type="transmembrane region" description="Helical" evidence="7">
    <location>
        <begin position="206"/>
        <end position="227"/>
    </location>
</feature>
<evidence type="ECO:0000313" key="9">
    <source>
        <dbReference type="Proteomes" id="UP000178880"/>
    </source>
</evidence>
<name>A0A1G2CJ18_9BACT</name>
<proteinExistence type="inferred from homology"/>
<feature type="transmembrane region" description="Helical" evidence="7">
    <location>
        <begin position="6"/>
        <end position="28"/>
    </location>
</feature>
<gene>
    <name evidence="8" type="ORF">A2945_03575</name>
</gene>
<evidence type="ECO:0000256" key="3">
    <source>
        <dbReference type="ARBA" id="ARBA00022692"/>
    </source>
</evidence>
<feature type="transmembrane region" description="Helical" evidence="7">
    <location>
        <begin position="49"/>
        <end position="72"/>
    </location>
</feature>
<feature type="transmembrane region" description="Helical" evidence="7">
    <location>
        <begin position="166"/>
        <end position="194"/>
    </location>
</feature>
<keyword evidence="4 7" id="KW-1133">Transmembrane helix</keyword>
<dbReference type="PANTHER" id="PTHR30477">
    <property type="entry name" value="ABC-TRANSPORTER METAL-BINDING PROTEIN"/>
    <property type="match status" value="1"/>
</dbReference>
<feature type="transmembrane region" description="Helical" evidence="7">
    <location>
        <begin position="233"/>
        <end position="252"/>
    </location>
</feature>
<dbReference type="GO" id="GO:0010043">
    <property type="term" value="P:response to zinc ion"/>
    <property type="evidence" value="ECO:0007669"/>
    <property type="project" value="TreeGrafter"/>
</dbReference>
<evidence type="ECO:0000313" key="8">
    <source>
        <dbReference type="EMBL" id="OGZ00398.1"/>
    </source>
</evidence>
<reference evidence="8 9" key="1">
    <citation type="journal article" date="2016" name="Nat. Commun.">
        <title>Thousands of microbial genomes shed light on interconnected biogeochemical processes in an aquifer system.</title>
        <authorList>
            <person name="Anantharaman K."/>
            <person name="Brown C.T."/>
            <person name="Hug L.A."/>
            <person name="Sharon I."/>
            <person name="Castelle C.J."/>
            <person name="Probst A.J."/>
            <person name="Thomas B.C."/>
            <person name="Singh A."/>
            <person name="Wilkins M.J."/>
            <person name="Karaoz U."/>
            <person name="Brodie E.L."/>
            <person name="Williams K.H."/>
            <person name="Hubbard S.S."/>
            <person name="Banfield J.F."/>
        </authorList>
    </citation>
    <scope>NUCLEOTIDE SEQUENCE [LARGE SCALE GENOMIC DNA]</scope>
</reference>
<dbReference type="Gene3D" id="1.10.3470.10">
    <property type="entry name" value="ABC transporter involved in vitamin B12 uptake, BtuC"/>
    <property type="match status" value="1"/>
</dbReference>
<dbReference type="GO" id="GO:0055085">
    <property type="term" value="P:transmembrane transport"/>
    <property type="evidence" value="ECO:0007669"/>
    <property type="project" value="InterPro"/>
</dbReference>
<feature type="transmembrane region" description="Helical" evidence="7">
    <location>
        <begin position="84"/>
        <end position="102"/>
    </location>
</feature>
<dbReference type="InterPro" id="IPR001626">
    <property type="entry name" value="ABC_TroCD"/>
</dbReference>
<keyword evidence="5 7" id="KW-0472">Membrane</keyword>
<dbReference type="Pfam" id="PF00950">
    <property type="entry name" value="ABC-3"/>
    <property type="match status" value="1"/>
</dbReference>
<evidence type="ECO:0000256" key="2">
    <source>
        <dbReference type="ARBA" id="ARBA00008034"/>
    </source>
</evidence>
<keyword evidence="3 6" id="KW-0812">Transmembrane</keyword>
<dbReference type="STRING" id="1798650.A2945_03575"/>
<comment type="subcellular location">
    <subcellularLocation>
        <location evidence="6">Cell membrane</location>
        <topology evidence="6">Multi-pass membrane protein</topology>
    </subcellularLocation>
    <subcellularLocation>
        <location evidence="1">Membrane</location>
        <topology evidence="1">Multi-pass membrane protein</topology>
    </subcellularLocation>
</comment>
<dbReference type="GO" id="GO:0043190">
    <property type="term" value="C:ATP-binding cassette (ABC) transporter complex"/>
    <property type="evidence" value="ECO:0007669"/>
    <property type="project" value="InterPro"/>
</dbReference>
<dbReference type="InterPro" id="IPR037294">
    <property type="entry name" value="ABC_BtuC-like"/>
</dbReference>
<accession>A0A1G2CJ18</accession>
<protein>
    <recommendedName>
        <fullName evidence="10">ABC transporter</fullName>
    </recommendedName>
</protein>
<feature type="transmembrane region" description="Helical" evidence="7">
    <location>
        <begin position="123"/>
        <end position="140"/>
    </location>
</feature>
<keyword evidence="6" id="KW-0813">Transport</keyword>